<dbReference type="InterPro" id="IPR052337">
    <property type="entry name" value="SAT4-like"/>
</dbReference>
<evidence type="ECO:0000256" key="5">
    <source>
        <dbReference type="ARBA" id="ARBA00038359"/>
    </source>
</evidence>
<dbReference type="AlphaFoldDB" id="A0A9Q8T847"/>
<feature type="transmembrane region" description="Helical" evidence="7">
    <location>
        <begin position="138"/>
        <end position="161"/>
    </location>
</feature>
<feature type="domain" description="Rhodopsin" evidence="8">
    <location>
        <begin position="79"/>
        <end position="312"/>
    </location>
</feature>
<gene>
    <name evidence="9" type="ORF">CLUP02_16536</name>
</gene>
<evidence type="ECO:0000313" key="9">
    <source>
        <dbReference type="EMBL" id="UQC91003.1"/>
    </source>
</evidence>
<evidence type="ECO:0000259" key="8">
    <source>
        <dbReference type="Pfam" id="PF20684"/>
    </source>
</evidence>
<dbReference type="PANTHER" id="PTHR33048">
    <property type="entry name" value="PTH11-LIKE INTEGRAL MEMBRANE PROTEIN (AFU_ORTHOLOGUE AFUA_5G11245)"/>
    <property type="match status" value="1"/>
</dbReference>
<feature type="transmembrane region" description="Helical" evidence="7">
    <location>
        <begin position="251"/>
        <end position="269"/>
    </location>
</feature>
<dbReference type="InterPro" id="IPR049326">
    <property type="entry name" value="Rhodopsin_dom_fungi"/>
</dbReference>
<evidence type="ECO:0000256" key="3">
    <source>
        <dbReference type="ARBA" id="ARBA00022989"/>
    </source>
</evidence>
<feature type="region of interest" description="Disordered" evidence="6">
    <location>
        <begin position="328"/>
        <end position="391"/>
    </location>
</feature>
<keyword evidence="2 7" id="KW-0812">Transmembrane</keyword>
<dbReference type="PANTHER" id="PTHR33048:SF47">
    <property type="entry name" value="INTEGRAL MEMBRANE PROTEIN-RELATED"/>
    <property type="match status" value="1"/>
</dbReference>
<evidence type="ECO:0000256" key="4">
    <source>
        <dbReference type="ARBA" id="ARBA00023136"/>
    </source>
</evidence>
<dbReference type="EMBL" id="CP019481">
    <property type="protein sequence ID" value="UQC91003.1"/>
    <property type="molecule type" value="Genomic_DNA"/>
</dbReference>
<dbReference type="RefSeq" id="XP_049152602.1">
    <property type="nucleotide sequence ID" value="XM_049295455.1"/>
</dbReference>
<evidence type="ECO:0000256" key="7">
    <source>
        <dbReference type="SAM" id="Phobius"/>
    </source>
</evidence>
<feature type="transmembrane region" description="Helical" evidence="7">
    <location>
        <begin position="218"/>
        <end position="239"/>
    </location>
</feature>
<feature type="compositionally biased region" description="Polar residues" evidence="6">
    <location>
        <begin position="456"/>
        <end position="468"/>
    </location>
</feature>
<dbReference type="GeneID" id="73350465"/>
<feature type="compositionally biased region" description="Polar residues" evidence="6">
    <location>
        <begin position="377"/>
        <end position="391"/>
    </location>
</feature>
<evidence type="ECO:0000256" key="2">
    <source>
        <dbReference type="ARBA" id="ARBA00022692"/>
    </source>
</evidence>
<feature type="transmembrane region" description="Helical" evidence="7">
    <location>
        <begin position="289"/>
        <end position="311"/>
    </location>
</feature>
<dbReference type="KEGG" id="clup:CLUP02_16536"/>
<name>A0A9Q8T847_9PEZI</name>
<protein>
    <recommendedName>
        <fullName evidence="8">Rhodopsin domain-containing protein</fullName>
    </recommendedName>
</protein>
<evidence type="ECO:0000256" key="6">
    <source>
        <dbReference type="SAM" id="MobiDB-lite"/>
    </source>
</evidence>
<feature type="transmembrane region" description="Helical" evidence="7">
    <location>
        <begin position="173"/>
        <end position="194"/>
    </location>
</feature>
<feature type="region of interest" description="Disordered" evidence="6">
    <location>
        <begin position="448"/>
        <end position="468"/>
    </location>
</feature>
<comment type="similarity">
    <text evidence="5">Belongs to the SAT4 family.</text>
</comment>
<proteinExistence type="inferred from homology"/>
<reference evidence="9" key="1">
    <citation type="journal article" date="2021" name="Mol. Plant Microbe Interact.">
        <title>Complete Genome Sequence of the Plant-Pathogenic Fungus Colletotrichum lupini.</title>
        <authorList>
            <person name="Baroncelli R."/>
            <person name="Pensec F."/>
            <person name="Da Lio D."/>
            <person name="Boufleur T."/>
            <person name="Vicente I."/>
            <person name="Sarrocco S."/>
            <person name="Picot A."/>
            <person name="Baraldi E."/>
            <person name="Sukno S."/>
            <person name="Thon M."/>
            <person name="Le Floch G."/>
        </authorList>
    </citation>
    <scope>NUCLEOTIDE SEQUENCE</scope>
    <source>
        <strain evidence="9">IMI 504893</strain>
    </source>
</reference>
<dbReference type="Proteomes" id="UP000830671">
    <property type="component" value="Chromosome 9"/>
</dbReference>
<evidence type="ECO:0000256" key="1">
    <source>
        <dbReference type="ARBA" id="ARBA00004141"/>
    </source>
</evidence>
<dbReference type="GO" id="GO:0016020">
    <property type="term" value="C:membrane"/>
    <property type="evidence" value="ECO:0007669"/>
    <property type="project" value="UniProtKB-SubCell"/>
</dbReference>
<keyword evidence="4 7" id="KW-0472">Membrane</keyword>
<keyword evidence="10" id="KW-1185">Reference proteome</keyword>
<organism evidence="9 10">
    <name type="scientific">Colletotrichum lupini</name>
    <dbReference type="NCBI Taxonomy" id="145971"/>
    <lineage>
        <taxon>Eukaryota</taxon>
        <taxon>Fungi</taxon>
        <taxon>Dikarya</taxon>
        <taxon>Ascomycota</taxon>
        <taxon>Pezizomycotina</taxon>
        <taxon>Sordariomycetes</taxon>
        <taxon>Hypocreomycetidae</taxon>
        <taxon>Glomerellales</taxon>
        <taxon>Glomerellaceae</taxon>
        <taxon>Colletotrichum</taxon>
        <taxon>Colletotrichum acutatum species complex</taxon>
    </lineage>
</organism>
<sequence>MGSGYLLGWDVLGSLDPKAIPRANAVWKSLGMPLYCLFFPVDATMDTAIPLEVYQDDRRATVVASVVFCILFVTAMVGLRIYTRTRVIVLFGIDDILAVVALLATTGCGIAIALMTNYGLGRHIVVLKPADIVEYMHMFYISIVFYNIALLAIKLSFLCQYYRIMAVPRMRRIYAVALLVVGAWSTSQVFIAAFQCLPVEGFWDKSVASHCIPNQPQWYVNAAGNIITDVAVFALPLPIFWHLSLPRKQKALLMGIFSLGFFTVAISIVRIQYLSTPADFTWTNVDASLWSIGEISSAVTCACLPTLRPLLTKMFPGLMSRVNITSLHSNQTDTRPGTHPTRPYSNLPKSFPRDAEKGTTASGVSSARSSHLKDDGSSVTHGSPYQHNAHANESSDTIFGLASVRGDSITPVKSNFSPLSPRPAWTASASTKSYPIFCQYHPDVAARRSELESQRETQASSLETGGYI</sequence>
<comment type="subcellular location">
    <subcellularLocation>
        <location evidence="1">Membrane</location>
        <topology evidence="1">Multi-pass membrane protein</topology>
    </subcellularLocation>
</comment>
<feature type="compositionally biased region" description="Polar residues" evidence="6">
    <location>
        <begin position="359"/>
        <end position="369"/>
    </location>
</feature>
<feature type="transmembrane region" description="Helical" evidence="7">
    <location>
        <begin position="95"/>
        <end position="118"/>
    </location>
</feature>
<dbReference type="Pfam" id="PF20684">
    <property type="entry name" value="Fung_rhodopsin"/>
    <property type="match status" value="1"/>
</dbReference>
<accession>A0A9Q8T847</accession>
<feature type="transmembrane region" description="Helical" evidence="7">
    <location>
        <begin position="60"/>
        <end position="83"/>
    </location>
</feature>
<keyword evidence="3 7" id="KW-1133">Transmembrane helix</keyword>
<evidence type="ECO:0000313" key="10">
    <source>
        <dbReference type="Proteomes" id="UP000830671"/>
    </source>
</evidence>